<gene>
    <name evidence="3" type="ORF">CVT25_009917</name>
</gene>
<dbReference type="Pfam" id="PF00397">
    <property type="entry name" value="WW"/>
    <property type="match status" value="1"/>
</dbReference>
<accession>A0A409XCK6</accession>
<feature type="compositionally biased region" description="Basic and acidic residues" evidence="1">
    <location>
        <begin position="430"/>
        <end position="445"/>
    </location>
</feature>
<dbReference type="PROSITE" id="PS50020">
    <property type="entry name" value="WW_DOMAIN_2"/>
    <property type="match status" value="1"/>
</dbReference>
<feature type="compositionally biased region" description="Polar residues" evidence="1">
    <location>
        <begin position="174"/>
        <end position="184"/>
    </location>
</feature>
<dbReference type="InterPro" id="IPR001202">
    <property type="entry name" value="WW_dom"/>
</dbReference>
<dbReference type="InterPro" id="IPR036020">
    <property type="entry name" value="WW_dom_sf"/>
</dbReference>
<dbReference type="SUPFAM" id="SSF51045">
    <property type="entry name" value="WW domain"/>
    <property type="match status" value="1"/>
</dbReference>
<feature type="compositionally biased region" description="Basic and acidic residues" evidence="1">
    <location>
        <begin position="556"/>
        <end position="567"/>
    </location>
</feature>
<keyword evidence="4" id="KW-1185">Reference proteome</keyword>
<feature type="compositionally biased region" description="Basic and acidic residues" evidence="1">
    <location>
        <begin position="95"/>
        <end position="117"/>
    </location>
</feature>
<feature type="compositionally biased region" description="Basic and acidic residues" evidence="1">
    <location>
        <begin position="576"/>
        <end position="593"/>
    </location>
</feature>
<proteinExistence type="predicted"/>
<protein>
    <recommendedName>
        <fullName evidence="2">WW domain-containing protein</fullName>
    </recommendedName>
</protein>
<feature type="compositionally biased region" description="Basic and acidic residues" evidence="1">
    <location>
        <begin position="502"/>
        <end position="513"/>
    </location>
</feature>
<feature type="compositionally biased region" description="Acidic residues" evidence="1">
    <location>
        <begin position="1"/>
        <end position="17"/>
    </location>
</feature>
<dbReference type="STRING" id="93625.A0A409XCK6"/>
<dbReference type="Gene3D" id="2.20.70.10">
    <property type="match status" value="1"/>
</dbReference>
<organism evidence="3 4">
    <name type="scientific">Psilocybe cyanescens</name>
    <dbReference type="NCBI Taxonomy" id="93625"/>
    <lineage>
        <taxon>Eukaryota</taxon>
        <taxon>Fungi</taxon>
        <taxon>Dikarya</taxon>
        <taxon>Basidiomycota</taxon>
        <taxon>Agaricomycotina</taxon>
        <taxon>Agaricomycetes</taxon>
        <taxon>Agaricomycetidae</taxon>
        <taxon>Agaricales</taxon>
        <taxon>Agaricineae</taxon>
        <taxon>Strophariaceae</taxon>
        <taxon>Psilocybe</taxon>
    </lineage>
</organism>
<feature type="compositionally biased region" description="Basic and acidic residues" evidence="1">
    <location>
        <begin position="530"/>
        <end position="539"/>
    </location>
</feature>
<comment type="caution">
    <text evidence="3">The sequence shown here is derived from an EMBL/GenBank/DDBJ whole genome shotgun (WGS) entry which is preliminary data.</text>
</comment>
<feature type="compositionally biased region" description="Polar residues" evidence="1">
    <location>
        <begin position="268"/>
        <end position="278"/>
    </location>
</feature>
<evidence type="ECO:0000313" key="3">
    <source>
        <dbReference type="EMBL" id="PPQ88538.1"/>
    </source>
</evidence>
<feature type="region of interest" description="Disordered" evidence="1">
    <location>
        <begin position="1"/>
        <end position="215"/>
    </location>
</feature>
<dbReference type="PROSITE" id="PS01159">
    <property type="entry name" value="WW_DOMAIN_1"/>
    <property type="match status" value="1"/>
</dbReference>
<evidence type="ECO:0000256" key="1">
    <source>
        <dbReference type="SAM" id="MobiDB-lite"/>
    </source>
</evidence>
<feature type="region of interest" description="Disordered" evidence="1">
    <location>
        <begin position="230"/>
        <end position="613"/>
    </location>
</feature>
<reference evidence="3 4" key="1">
    <citation type="journal article" date="2018" name="Evol. Lett.">
        <title>Horizontal gene cluster transfer increased hallucinogenic mushroom diversity.</title>
        <authorList>
            <person name="Reynolds H.T."/>
            <person name="Vijayakumar V."/>
            <person name="Gluck-Thaler E."/>
            <person name="Korotkin H.B."/>
            <person name="Matheny P.B."/>
            <person name="Slot J.C."/>
        </authorList>
    </citation>
    <scope>NUCLEOTIDE SEQUENCE [LARGE SCALE GENOMIC DNA]</scope>
    <source>
        <strain evidence="3 4">2631</strain>
    </source>
</reference>
<feature type="compositionally biased region" description="Polar residues" evidence="1">
    <location>
        <begin position="18"/>
        <end position="31"/>
    </location>
</feature>
<dbReference type="Proteomes" id="UP000283269">
    <property type="component" value="Unassembled WGS sequence"/>
</dbReference>
<dbReference type="OrthoDB" id="548295at2759"/>
<dbReference type="CDD" id="cd00201">
    <property type="entry name" value="WW"/>
    <property type="match status" value="1"/>
</dbReference>
<dbReference type="InParanoid" id="A0A409XCK6"/>
<feature type="compositionally biased region" description="Basic and acidic residues" evidence="1">
    <location>
        <begin position="451"/>
        <end position="486"/>
    </location>
</feature>
<evidence type="ECO:0000259" key="2">
    <source>
        <dbReference type="PROSITE" id="PS50020"/>
    </source>
</evidence>
<dbReference type="AlphaFoldDB" id="A0A409XCK6"/>
<evidence type="ECO:0000313" key="4">
    <source>
        <dbReference type="Proteomes" id="UP000283269"/>
    </source>
</evidence>
<feature type="compositionally biased region" description="Polar residues" evidence="1">
    <location>
        <begin position="240"/>
        <end position="249"/>
    </location>
</feature>
<feature type="compositionally biased region" description="Acidic residues" evidence="1">
    <location>
        <begin position="35"/>
        <end position="53"/>
    </location>
</feature>
<feature type="compositionally biased region" description="Basic and acidic residues" evidence="1">
    <location>
        <begin position="287"/>
        <end position="297"/>
    </location>
</feature>
<feature type="domain" description="WW" evidence="2">
    <location>
        <begin position="206"/>
        <end position="239"/>
    </location>
</feature>
<sequence length="665" mass="75762">MEEETETLDWGQEEEEQQLNQRKTSFDQNTRGDYGDADDVEDTVSLGEDEDEPIYYNQPQDATRSAHDAGAAADVPERPPSSQRREDNSGANDQRSYRDNSREAERLESSASRDSRITAESPPRQLHSGNHSSPQRHQQNGTRITHALPPKPAIAQVPYLPPSHPSMVEAIGMASTSISPPNRSTLRDSKKLNGTPGRPGSSPMPADLPPDWQTRYSRNGQMYYYNPETEETTWDFPVSNLPSTSTLGGSQRRRRPSASSGHMHLTPPDSNNHHSQTSRAKRQHSHPQADSELKDQAKLSTPDPDNLSYEDRHYRPGGEAPSVPLEIRGPERLDGPVIRPHPKLQYDRSPSPPRQRRRPRSISPQPDSRGPANEKDYPPIRGNGRPARDRNVYTNPDPVFRREIDAMPPHSGISDRHWEPAPHAPVSDFSRNERGSRRPPHRDEDFMLESRSSDNRNRPSVRRRESSRGPRDREPPRPSDRRDKPSENQNFIPAPRYRSPPRTHERDPGRDHGPPPPEVGEAYPGPPTQIRRDRDRPSHFEQLAPPGPPPPGGPSNRREPYNERPRNYDMPPSFEQPRHREERGVERSRRDPLPADAPNIRPPQNSYPGEHNRMPVDRIKRFADDYNQVRPEESSRTCIFQDRCRSLSPKTCHRNLITALLVVFQ</sequence>
<dbReference type="EMBL" id="NHYD01002059">
    <property type="protein sequence ID" value="PPQ88538.1"/>
    <property type="molecule type" value="Genomic_DNA"/>
</dbReference>
<feature type="compositionally biased region" description="Polar residues" evidence="1">
    <location>
        <begin position="127"/>
        <end position="143"/>
    </location>
</feature>
<name>A0A409XCK6_PSICY</name>
<dbReference type="SMART" id="SM00456">
    <property type="entry name" value="WW"/>
    <property type="match status" value="1"/>
</dbReference>